<sequence length="165" mass="18860">MDDIEKLLNKIEKESSYALPGGCFCLQGDVEFKFFRVKPIEEVYQEAFIDFSTGVVNPFVTIGISEDKNELWRMKNELIDNGKKEFSGNVIVDDSLRVIEGEPTRNEIATRTLRKMYDHNLTLLRMGLNRNWLLLGVAASPKIAKTHITTIRTLGGRKENPKKKL</sequence>
<dbReference type="EMBL" id="FQWQ01000001">
    <property type="protein sequence ID" value="SHG78386.1"/>
    <property type="molecule type" value="Genomic_DNA"/>
</dbReference>
<organism evidence="1 2">
    <name type="scientific">Chryseolinea serpens</name>
    <dbReference type="NCBI Taxonomy" id="947013"/>
    <lineage>
        <taxon>Bacteria</taxon>
        <taxon>Pseudomonadati</taxon>
        <taxon>Bacteroidota</taxon>
        <taxon>Cytophagia</taxon>
        <taxon>Cytophagales</taxon>
        <taxon>Fulvivirgaceae</taxon>
        <taxon>Chryseolinea</taxon>
    </lineage>
</organism>
<keyword evidence="2" id="KW-1185">Reference proteome</keyword>
<proteinExistence type="predicted"/>
<evidence type="ECO:0000313" key="2">
    <source>
        <dbReference type="Proteomes" id="UP000184212"/>
    </source>
</evidence>
<evidence type="ECO:0000313" key="1">
    <source>
        <dbReference type="EMBL" id="SHG78386.1"/>
    </source>
</evidence>
<name>A0A1M5MMB9_9BACT</name>
<dbReference type="OrthoDB" id="9830629at2"/>
<dbReference type="Proteomes" id="UP000184212">
    <property type="component" value="Unassembled WGS sequence"/>
</dbReference>
<protein>
    <submittedName>
        <fullName evidence="1">Uncharacterized protein</fullName>
    </submittedName>
</protein>
<dbReference type="AlphaFoldDB" id="A0A1M5MMB9"/>
<dbReference type="RefSeq" id="WP_073132943.1">
    <property type="nucleotide sequence ID" value="NZ_FQWQ01000001.1"/>
</dbReference>
<dbReference type="STRING" id="947013.SAMN04488109_1817"/>
<gene>
    <name evidence="1" type="ORF">SAMN04488109_1817</name>
</gene>
<reference evidence="1 2" key="1">
    <citation type="submission" date="2016-11" db="EMBL/GenBank/DDBJ databases">
        <authorList>
            <person name="Jaros S."/>
            <person name="Januszkiewicz K."/>
            <person name="Wedrychowicz H."/>
        </authorList>
    </citation>
    <scope>NUCLEOTIDE SEQUENCE [LARGE SCALE GENOMIC DNA]</scope>
    <source>
        <strain evidence="1 2">DSM 24574</strain>
    </source>
</reference>
<accession>A0A1M5MMB9</accession>